<evidence type="ECO:0000259" key="5">
    <source>
        <dbReference type="Pfam" id="PF06803"/>
    </source>
</evidence>
<evidence type="ECO:0000256" key="3">
    <source>
        <dbReference type="ARBA" id="ARBA00022989"/>
    </source>
</evidence>
<accession>A0A1I3F803</accession>
<dbReference type="Pfam" id="PF06803">
    <property type="entry name" value="DUF1232"/>
    <property type="match status" value="1"/>
</dbReference>
<evidence type="ECO:0000313" key="9">
    <source>
        <dbReference type="Proteomes" id="UP000294489"/>
    </source>
</evidence>
<keyword evidence="8" id="KW-1185">Reference proteome</keyword>
<comment type="subcellular location">
    <subcellularLocation>
        <location evidence="1">Endomembrane system</location>
        <topology evidence="1">Multi-pass membrane protein</topology>
    </subcellularLocation>
</comment>
<dbReference type="EMBL" id="FOPY01000016">
    <property type="protein sequence ID" value="SFI07293.1"/>
    <property type="molecule type" value="Genomic_DNA"/>
</dbReference>
<reference evidence="6 8" key="1">
    <citation type="submission" date="2016-10" db="EMBL/GenBank/DDBJ databases">
        <authorList>
            <person name="de Groot N.N."/>
        </authorList>
    </citation>
    <scope>NUCLEOTIDE SEQUENCE [LARGE SCALE GENOMIC DNA]</scope>
    <source>
        <strain evidence="6 8">CGMCC 1.6848</strain>
    </source>
</reference>
<dbReference type="GO" id="GO:0012505">
    <property type="term" value="C:endomembrane system"/>
    <property type="evidence" value="ECO:0007669"/>
    <property type="project" value="UniProtKB-SubCell"/>
</dbReference>
<feature type="domain" description="DUF1232" evidence="5">
    <location>
        <begin position="48"/>
        <end position="81"/>
    </location>
</feature>
<evidence type="ECO:0000256" key="4">
    <source>
        <dbReference type="ARBA" id="ARBA00023136"/>
    </source>
</evidence>
<evidence type="ECO:0000256" key="2">
    <source>
        <dbReference type="ARBA" id="ARBA00022692"/>
    </source>
</evidence>
<gene>
    <name evidence="7" type="ORF">DFO67_103382</name>
    <name evidence="6" type="ORF">SAMN04487959_11663</name>
</gene>
<dbReference type="Proteomes" id="UP000294489">
    <property type="component" value="Unassembled WGS sequence"/>
</dbReference>
<evidence type="ECO:0000313" key="8">
    <source>
        <dbReference type="Proteomes" id="UP000199040"/>
    </source>
</evidence>
<dbReference type="OrthoDB" id="9804184at2"/>
<organism evidence="6 8">
    <name type="scientific">Modicisalibacter xianhensis</name>
    <dbReference type="NCBI Taxonomy" id="442341"/>
    <lineage>
        <taxon>Bacteria</taxon>
        <taxon>Pseudomonadati</taxon>
        <taxon>Pseudomonadota</taxon>
        <taxon>Gammaproteobacteria</taxon>
        <taxon>Oceanospirillales</taxon>
        <taxon>Halomonadaceae</taxon>
        <taxon>Modicisalibacter</taxon>
    </lineage>
</organism>
<keyword evidence="3" id="KW-1133">Transmembrane helix</keyword>
<dbReference type="Proteomes" id="UP000199040">
    <property type="component" value="Unassembled WGS sequence"/>
</dbReference>
<dbReference type="AlphaFoldDB" id="A0A1I3F803"/>
<sequence length="109" mass="12327">MPLFKLSRLKHRAGALSRIARALRLFLPMCADVFSGRYRPAPWPAFGWMALALLYLISPIDLIPEMLVLIGVVDDIVIVGWLLARVDTALSDYRRWKGIDIDNPPDAPR</sequence>
<protein>
    <submittedName>
        <fullName evidence="7">Uncharacterized membrane protein YkvA (DUF1232 family)</fullName>
    </submittedName>
    <submittedName>
        <fullName evidence="6">Uncharacterized membrane protein YkvA, DUF1232 family</fullName>
    </submittedName>
</protein>
<name>A0A1I3F803_9GAMM</name>
<dbReference type="RefSeq" id="WP_092849424.1">
    <property type="nucleotide sequence ID" value="NZ_FOPY01000016.1"/>
</dbReference>
<reference evidence="7 9" key="2">
    <citation type="submission" date="2019-03" db="EMBL/GenBank/DDBJ databases">
        <title>Freshwater and sediment microbial communities from various areas in North America, analyzing microbe dynamics in response to fracking.</title>
        <authorList>
            <person name="Lamendella R."/>
        </authorList>
    </citation>
    <scope>NUCLEOTIDE SEQUENCE [LARGE SCALE GENOMIC DNA]</scope>
    <source>
        <strain evidence="7 9">6_TX</strain>
    </source>
</reference>
<evidence type="ECO:0000313" key="7">
    <source>
        <dbReference type="EMBL" id="TDX31783.1"/>
    </source>
</evidence>
<dbReference type="EMBL" id="SOEC01000003">
    <property type="protein sequence ID" value="TDX31783.1"/>
    <property type="molecule type" value="Genomic_DNA"/>
</dbReference>
<dbReference type="InterPro" id="IPR010652">
    <property type="entry name" value="DUF1232"/>
</dbReference>
<proteinExistence type="predicted"/>
<evidence type="ECO:0000313" key="6">
    <source>
        <dbReference type="EMBL" id="SFI07293.1"/>
    </source>
</evidence>
<evidence type="ECO:0000256" key="1">
    <source>
        <dbReference type="ARBA" id="ARBA00004127"/>
    </source>
</evidence>
<keyword evidence="2" id="KW-0812">Transmembrane</keyword>
<keyword evidence="4" id="KW-0472">Membrane</keyword>
<dbReference type="STRING" id="442341.SAMN04487959_11663"/>